<accession>B8HNY7</accession>
<dbReference type="HOGENOM" id="CLU_3327068_0_0_3"/>
<name>B8HNY7_CYAP4</name>
<organism evidence="1">
    <name type="scientific">Cyanothece sp. (strain PCC 7425 / ATCC 29141)</name>
    <dbReference type="NCBI Taxonomy" id="395961"/>
    <lineage>
        <taxon>Bacteria</taxon>
        <taxon>Bacillati</taxon>
        <taxon>Cyanobacteriota</taxon>
        <taxon>Cyanophyceae</taxon>
        <taxon>Gomontiellales</taxon>
        <taxon>Cyanothecaceae</taxon>
        <taxon>Cyanothece</taxon>
    </lineage>
</organism>
<dbReference type="KEGG" id="cyn:Cyan7425_3247"/>
<dbReference type="AlphaFoldDB" id="B8HNY7"/>
<proteinExistence type="predicted"/>
<gene>
    <name evidence="1" type="ordered locus">Cyan7425_3247</name>
</gene>
<evidence type="ECO:0000313" key="1">
    <source>
        <dbReference type="EMBL" id="ACL45574.1"/>
    </source>
</evidence>
<dbReference type="EMBL" id="CP001344">
    <property type="protein sequence ID" value="ACL45574.1"/>
    <property type="molecule type" value="Genomic_DNA"/>
</dbReference>
<dbReference type="STRING" id="395961.Cyan7425_3247"/>
<reference evidence="1" key="1">
    <citation type="submission" date="2009-01" db="EMBL/GenBank/DDBJ databases">
        <title>Complete sequence of chromosome Cyanothece sp. PCC 7425.</title>
        <authorList>
            <consortium name="US DOE Joint Genome Institute"/>
            <person name="Lucas S."/>
            <person name="Copeland A."/>
            <person name="Lapidus A."/>
            <person name="Glavina del Rio T."/>
            <person name="Dalin E."/>
            <person name="Tice H."/>
            <person name="Bruce D."/>
            <person name="Goodwin L."/>
            <person name="Pitluck S."/>
            <person name="Sims D."/>
            <person name="Meineke L."/>
            <person name="Brettin T."/>
            <person name="Detter J.C."/>
            <person name="Han C."/>
            <person name="Larimer F."/>
            <person name="Land M."/>
            <person name="Hauser L."/>
            <person name="Kyrpides N."/>
            <person name="Ovchinnikova G."/>
            <person name="Liberton M."/>
            <person name="Stoeckel J."/>
            <person name="Banerjee A."/>
            <person name="Singh A."/>
            <person name="Page L."/>
            <person name="Sato H."/>
            <person name="Zhao L."/>
            <person name="Sherman L."/>
            <person name="Pakrasi H."/>
            <person name="Richardson P."/>
        </authorList>
    </citation>
    <scope>NUCLEOTIDE SEQUENCE</scope>
    <source>
        <strain evidence="1">PCC 7425</strain>
    </source>
</reference>
<sequence length="38" mass="4122">MALTIRIGDRAIAAQSGILIATGIIHRRWTLLCSTIQS</sequence>
<protein>
    <submittedName>
        <fullName evidence="1">Uncharacterized protein</fullName>
    </submittedName>
</protein>